<dbReference type="Pfam" id="PF00072">
    <property type="entry name" value="Response_reg"/>
    <property type="match status" value="1"/>
</dbReference>
<keyword evidence="19" id="KW-1185">Reference proteome</keyword>
<dbReference type="EC" id="2.7.13.3" evidence="3"/>
<dbReference type="InterPro" id="IPR036097">
    <property type="entry name" value="HisK_dim/P_sf"/>
</dbReference>
<dbReference type="GO" id="GO:0005524">
    <property type="term" value="F:ATP binding"/>
    <property type="evidence" value="ECO:0007669"/>
    <property type="project" value="UniProtKB-KW"/>
</dbReference>
<evidence type="ECO:0000256" key="2">
    <source>
        <dbReference type="ARBA" id="ARBA00004651"/>
    </source>
</evidence>
<evidence type="ECO:0000313" key="19">
    <source>
        <dbReference type="Proteomes" id="UP000250744"/>
    </source>
</evidence>
<feature type="transmembrane region" description="Helical" evidence="14">
    <location>
        <begin position="329"/>
        <end position="347"/>
    </location>
</feature>
<evidence type="ECO:0000256" key="1">
    <source>
        <dbReference type="ARBA" id="ARBA00000085"/>
    </source>
</evidence>
<dbReference type="GO" id="GO:0005886">
    <property type="term" value="C:plasma membrane"/>
    <property type="evidence" value="ECO:0007669"/>
    <property type="project" value="UniProtKB-SubCell"/>
</dbReference>
<dbReference type="Gene3D" id="1.10.287.130">
    <property type="match status" value="1"/>
</dbReference>
<keyword evidence="5 13" id="KW-0597">Phosphoprotein</keyword>
<comment type="caution">
    <text evidence="18">The sequence shown here is derived from an EMBL/GenBank/DDBJ whole genome shotgun (WGS) entry which is preliminary data.</text>
</comment>
<dbReference type="PRINTS" id="PR00344">
    <property type="entry name" value="BCTRLSENSOR"/>
</dbReference>
<evidence type="ECO:0000259" key="17">
    <source>
        <dbReference type="PROSITE" id="PS50894"/>
    </source>
</evidence>
<dbReference type="Gene3D" id="1.20.120.160">
    <property type="entry name" value="HPT domain"/>
    <property type="match status" value="1"/>
</dbReference>
<keyword evidence="11 14" id="KW-0472">Membrane</keyword>
<dbReference type="SMART" id="SM00387">
    <property type="entry name" value="HATPase_c"/>
    <property type="match status" value="1"/>
</dbReference>
<evidence type="ECO:0000256" key="5">
    <source>
        <dbReference type="ARBA" id="ARBA00022553"/>
    </source>
</evidence>
<dbReference type="PANTHER" id="PTHR45339:SF1">
    <property type="entry name" value="HYBRID SIGNAL TRANSDUCTION HISTIDINE KINASE J"/>
    <property type="match status" value="1"/>
</dbReference>
<protein>
    <recommendedName>
        <fullName evidence="3">histidine kinase</fullName>
        <ecNumber evidence="3">2.7.13.3</ecNumber>
    </recommendedName>
</protein>
<dbReference type="PROSITE" id="PS50894">
    <property type="entry name" value="HPT"/>
    <property type="match status" value="1"/>
</dbReference>
<feature type="modified residue" description="4-aspartylphosphate" evidence="13">
    <location>
        <position position="805"/>
    </location>
</feature>
<dbReference type="SMART" id="SM00388">
    <property type="entry name" value="HisKA"/>
    <property type="match status" value="1"/>
</dbReference>
<evidence type="ECO:0000256" key="3">
    <source>
        <dbReference type="ARBA" id="ARBA00012438"/>
    </source>
</evidence>
<feature type="transmembrane region" description="Helical" evidence="14">
    <location>
        <begin position="12"/>
        <end position="36"/>
    </location>
</feature>
<feature type="domain" description="Response regulatory" evidence="16">
    <location>
        <begin position="754"/>
        <end position="873"/>
    </location>
</feature>
<dbReference type="InterPro" id="IPR005467">
    <property type="entry name" value="His_kinase_dom"/>
</dbReference>
<dbReference type="SUPFAM" id="SSF47226">
    <property type="entry name" value="Histidine-containing phosphotransfer domain, HPT domain"/>
    <property type="match status" value="1"/>
</dbReference>
<dbReference type="CDD" id="cd00082">
    <property type="entry name" value="HisKA"/>
    <property type="match status" value="1"/>
</dbReference>
<keyword evidence="7" id="KW-0547">Nucleotide-binding</keyword>
<dbReference type="SUPFAM" id="SSF55874">
    <property type="entry name" value="ATPase domain of HSP90 chaperone/DNA topoisomerase II/histidine kinase"/>
    <property type="match status" value="1"/>
</dbReference>
<evidence type="ECO:0000256" key="4">
    <source>
        <dbReference type="ARBA" id="ARBA00022475"/>
    </source>
</evidence>
<dbReference type="GO" id="GO:0000155">
    <property type="term" value="F:phosphorelay sensor kinase activity"/>
    <property type="evidence" value="ECO:0007669"/>
    <property type="project" value="InterPro"/>
</dbReference>
<dbReference type="Proteomes" id="UP000250744">
    <property type="component" value="Unassembled WGS sequence"/>
</dbReference>
<evidence type="ECO:0000256" key="10">
    <source>
        <dbReference type="ARBA" id="ARBA00023012"/>
    </source>
</evidence>
<keyword evidence="9 14" id="KW-1133">Transmembrane helix</keyword>
<evidence type="ECO:0000256" key="11">
    <source>
        <dbReference type="ARBA" id="ARBA00023136"/>
    </source>
</evidence>
<evidence type="ECO:0000256" key="12">
    <source>
        <dbReference type="PROSITE-ProRule" id="PRU00110"/>
    </source>
</evidence>
<name>A0A364NQF3_9GAMM</name>
<dbReference type="SUPFAM" id="SSF52172">
    <property type="entry name" value="CheY-like"/>
    <property type="match status" value="1"/>
</dbReference>
<dbReference type="OrthoDB" id="6724607at2"/>
<dbReference type="InterPro" id="IPR004358">
    <property type="entry name" value="Sig_transdc_His_kin-like_C"/>
</dbReference>
<dbReference type="InterPro" id="IPR036890">
    <property type="entry name" value="HATPase_C_sf"/>
</dbReference>
<dbReference type="PROSITE" id="PS50109">
    <property type="entry name" value="HIS_KIN"/>
    <property type="match status" value="1"/>
</dbReference>
<keyword evidence="6 14" id="KW-0812">Transmembrane</keyword>
<dbReference type="InterPro" id="IPR008207">
    <property type="entry name" value="Sig_transdc_His_kin_Hpt_dom"/>
</dbReference>
<dbReference type="Pfam" id="PF00512">
    <property type="entry name" value="HisKA"/>
    <property type="match status" value="1"/>
</dbReference>
<evidence type="ECO:0000256" key="8">
    <source>
        <dbReference type="ARBA" id="ARBA00022840"/>
    </source>
</evidence>
<feature type="domain" description="HPt" evidence="17">
    <location>
        <begin position="934"/>
        <end position="1031"/>
    </location>
</feature>
<reference evidence="18 19" key="1">
    <citation type="submission" date="2018-06" db="EMBL/GenBank/DDBJ databases">
        <title>Nitrincola tibetense sp. nov., isolated from Lake XuguoCo on Tibetan Plateau.</title>
        <authorList>
            <person name="Xing P."/>
        </authorList>
    </citation>
    <scope>NUCLEOTIDE SEQUENCE [LARGE SCALE GENOMIC DNA]</scope>
    <source>
        <strain evidence="19">xg18</strain>
    </source>
</reference>
<sequence length="1039" mass="117267">MNQSIAPNKKNKICIIAITTLILSFLIIFIGINLYFSTKSKITRDVVESFSNVLEKAYAAIDEIHQKRLSSIAEVSQDPLLQNSIIDITSKDFDPLATQQARSIINQTLNNKDIEIYALFDENFILRSQNSTIINLEFVENIREKLRSTNFDGHNVHYLSTYRTPVTSSEHGNTPYFVYASKIHLLNEDKTIYLIVAMETETTFSNWVPELVSQYHGELLFFDNDYSLISKSYHYNEINKLDILNKKRPSVENINLISSNEENFYSKNLSSLNTYDSSTHRFFITPYTSYHGMEVLGASSMYAPLNVGILTEIHAKIPYQQLELFKESLIYYSVITILLILVFSLFYRRLVDELAHRLQDSTAIFESTNEGMIIFNALGGCIIKKNKAAIKSLELESENNITEIFGEVLVDGILDRAASDCSNTFQAAFTAFHSINNQKDIVLEIFVSPLPQKSSKIKPALITFRDISVQFNYDLEMQEQKEKAEIASQAKSNFMATISHELRTPLHTIIGMLEALISTSLTESQRYYAKISQDSADSLLEIIDNILDFIKIEDNNYELSEASVSLRGIVDRIEKRLTDKLNKNNNRISILLDPNYSDHIKTDPERLSQCMFILIDNANKFTKNGEVVVSTEILKDDDSCTCLIRVSDTGIGIPEDKLTAIFESFQQVDTTIMRHYGGIGLGLSLLKGLINQLGGDVQVESILGHGTRFCISIPCKLPNQKEIDTYDAKFTRSTTNLSPEEQDTVDSKKLKGIHVLAAEDNEINQEMLSILLSKMQIKFNIFNNGLDLLTYLEASNSRCDLILMDCHMPIMDGFTTTAKIRQLPSPLCDIPIIAITADALIGDRERCLKSGMTDYISKPVKRNDLRAILIKNLIGHDGVETNEQQVDWMTNGFSPEEADELFGLNDDFREETDVAQDFTSAHFDPEVLINEIGDMDISLSLFQRFIDTLEADVSDLSSLVVLNQLSEAKKSAHKIKGGARMIGCSLFADLLQNLEHACRDESSQRALNLIADIETLSRNVKDDIILFINAHSKDITFEG</sequence>
<dbReference type="Gene3D" id="3.30.565.10">
    <property type="entry name" value="Histidine kinase-like ATPase, C-terminal domain"/>
    <property type="match status" value="1"/>
</dbReference>
<dbReference type="CDD" id="cd17546">
    <property type="entry name" value="REC_hyHK_CKI1_RcsC-like"/>
    <property type="match status" value="1"/>
</dbReference>
<dbReference type="PANTHER" id="PTHR45339">
    <property type="entry name" value="HYBRID SIGNAL TRANSDUCTION HISTIDINE KINASE J"/>
    <property type="match status" value="1"/>
</dbReference>
<dbReference type="InterPro" id="IPR003661">
    <property type="entry name" value="HisK_dim/P_dom"/>
</dbReference>
<keyword evidence="10" id="KW-0902">Two-component regulatory system</keyword>
<accession>A0A364NQF3</accession>
<keyword evidence="8" id="KW-0067">ATP-binding</keyword>
<evidence type="ECO:0000256" key="7">
    <source>
        <dbReference type="ARBA" id="ARBA00022741"/>
    </source>
</evidence>
<gene>
    <name evidence="18" type="ORF">DN062_03370</name>
</gene>
<dbReference type="RefSeq" id="WP_112157518.1">
    <property type="nucleotide sequence ID" value="NZ_QKRX01000002.1"/>
</dbReference>
<dbReference type="PROSITE" id="PS50110">
    <property type="entry name" value="RESPONSE_REGULATORY"/>
    <property type="match status" value="1"/>
</dbReference>
<dbReference type="SUPFAM" id="SSF47384">
    <property type="entry name" value="Homodimeric domain of signal transducing histidine kinase"/>
    <property type="match status" value="1"/>
</dbReference>
<evidence type="ECO:0000256" key="13">
    <source>
        <dbReference type="PROSITE-ProRule" id="PRU00169"/>
    </source>
</evidence>
<dbReference type="CDD" id="cd00088">
    <property type="entry name" value="HPT"/>
    <property type="match status" value="1"/>
</dbReference>
<evidence type="ECO:0000256" key="14">
    <source>
        <dbReference type="SAM" id="Phobius"/>
    </source>
</evidence>
<dbReference type="Gene3D" id="3.30.450.20">
    <property type="entry name" value="PAS domain"/>
    <property type="match status" value="1"/>
</dbReference>
<organism evidence="18 19">
    <name type="scientific">Nitrincola tibetensis</name>
    <dbReference type="NCBI Taxonomy" id="2219697"/>
    <lineage>
        <taxon>Bacteria</taxon>
        <taxon>Pseudomonadati</taxon>
        <taxon>Pseudomonadota</taxon>
        <taxon>Gammaproteobacteria</taxon>
        <taxon>Oceanospirillales</taxon>
        <taxon>Oceanospirillaceae</taxon>
        <taxon>Nitrincola</taxon>
    </lineage>
</organism>
<dbReference type="SMART" id="SM00448">
    <property type="entry name" value="REC"/>
    <property type="match status" value="1"/>
</dbReference>
<feature type="domain" description="Histidine kinase" evidence="15">
    <location>
        <begin position="497"/>
        <end position="717"/>
    </location>
</feature>
<dbReference type="InterPro" id="IPR011006">
    <property type="entry name" value="CheY-like_superfamily"/>
</dbReference>
<dbReference type="Pfam" id="PF01627">
    <property type="entry name" value="Hpt"/>
    <property type="match status" value="1"/>
</dbReference>
<proteinExistence type="predicted"/>
<dbReference type="Pfam" id="PF02518">
    <property type="entry name" value="HATPase_c"/>
    <property type="match status" value="1"/>
</dbReference>
<evidence type="ECO:0000256" key="9">
    <source>
        <dbReference type="ARBA" id="ARBA00022989"/>
    </source>
</evidence>
<dbReference type="EMBL" id="QKRX01000002">
    <property type="protein sequence ID" value="RAU19311.1"/>
    <property type="molecule type" value="Genomic_DNA"/>
</dbReference>
<feature type="modified residue" description="Phosphohistidine" evidence="12">
    <location>
        <position position="973"/>
    </location>
</feature>
<evidence type="ECO:0000313" key="18">
    <source>
        <dbReference type="EMBL" id="RAU19311.1"/>
    </source>
</evidence>
<dbReference type="InterPro" id="IPR003594">
    <property type="entry name" value="HATPase_dom"/>
</dbReference>
<evidence type="ECO:0000259" key="15">
    <source>
        <dbReference type="PROSITE" id="PS50109"/>
    </source>
</evidence>
<dbReference type="InterPro" id="IPR001789">
    <property type="entry name" value="Sig_transdc_resp-reg_receiver"/>
</dbReference>
<keyword evidence="4" id="KW-1003">Cell membrane</keyword>
<comment type="subcellular location">
    <subcellularLocation>
        <location evidence="2">Cell membrane</location>
        <topology evidence="2">Multi-pass membrane protein</topology>
    </subcellularLocation>
</comment>
<evidence type="ECO:0000256" key="6">
    <source>
        <dbReference type="ARBA" id="ARBA00022692"/>
    </source>
</evidence>
<dbReference type="AlphaFoldDB" id="A0A364NQF3"/>
<dbReference type="Gene3D" id="3.40.50.2300">
    <property type="match status" value="1"/>
</dbReference>
<comment type="catalytic activity">
    <reaction evidence="1">
        <text>ATP + protein L-histidine = ADP + protein N-phospho-L-histidine.</text>
        <dbReference type="EC" id="2.7.13.3"/>
    </reaction>
</comment>
<dbReference type="InterPro" id="IPR036641">
    <property type="entry name" value="HPT_dom_sf"/>
</dbReference>
<evidence type="ECO:0000259" key="16">
    <source>
        <dbReference type="PROSITE" id="PS50110"/>
    </source>
</evidence>